<evidence type="ECO:0000313" key="2">
    <source>
        <dbReference type="EMBL" id="ETX03929.1"/>
    </source>
</evidence>
<feature type="transmembrane region" description="Helical" evidence="1">
    <location>
        <begin position="38"/>
        <end position="59"/>
    </location>
</feature>
<dbReference type="AlphaFoldDB" id="W4M0S4"/>
<organism evidence="2 3">
    <name type="scientific">Candidatus Entotheonella gemina</name>
    <dbReference type="NCBI Taxonomy" id="1429439"/>
    <lineage>
        <taxon>Bacteria</taxon>
        <taxon>Pseudomonadati</taxon>
        <taxon>Nitrospinota/Tectimicrobiota group</taxon>
        <taxon>Candidatus Tectimicrobiota</taxon>
        <taxon>Candidatus Entotheonellia</taxon>
        <taxon>Candidatus Entotheonellales</taxon>
        <taxon>Candidatus Entotheonellaceae</taxon>
        <taxon>Candidatus Entotheonella</taxon>
    </lineage>
</organism>
<keyword evidence="3" id="KW-1185">Reference proteome</keyword>
<name>W4M0S4_9BACT</name>
<accession>W4M0S4</accession>
<keyword evidence="1" id="KW-0472">Membrane</keyword>
<proteinExistence type="predicted"/>
<reference evidence="2 3" key="1">
    <citation type="journal article" date="2014" name="Nature">
        <title>An environmental bacterial taxon with a large and distinct metabolic repertoire.</title>
        <authorList>
            <person name="Wilson M.C."/>
            <person name="Mori T."/>
            <person name="Ruckert C."/>
            <person name="Uria A.R."/>
            <person name="Helf M.J."/>
            <person name="Takada K."/>
            <person name="Gernert C."/>
            <person name="Steffens U.A."/>
            <person name="Heycke N."/>
            <person name="Schmitt S."/>
            <person name="Rinke C."/>
            <person name="Helfrich E.J."/>
            <person name="Brachmann A.O."/>
            <person name="Gurgui C."/>
            <person name="Wakimoto T."/>
            <person name="Kracht M."/>
            <person name="Crusemann M."/>
            <person name="Hentschel U."/>
            <person name="Abe I."/>
            <person name="Matsunaga S."/>
            <person name="Kalinowski J."/>
            <person name="Takeyama H."/>
            <person name="Piel J."/>
        </authorList>
    </citation>
    <scope>NUCLEOTIDE SEQUENCE [LARGE SCALE GENOMIC DNA]</scope>
    <source>
        <strain evidence="3">TSY2</strain>
    </source>
</reference>
<dbReference type="Proteomes" id="UP000019140">
    <property type="component" value="Unassembled WGS sequence"/>
</dbReference>
<evidence type="ECO:0000313" key="3">
    <source>
        <dbReference type="Proteomes" id="UP000019140"/>
    </source>
</evidence>
<evidence type="ECO:0000256" key="1">
    <source>
        <dbReference type="SAM" id="Phobius"/>
    </source>
</evidence>
<dbReference type="HOGENOM" id="CLU_2664245_0_0_7"/>
<gene>
    <name evidence="2" type="ORF">ETSY2_31720</name>
</gene>
<protein>
    <submittedName>
        <fullName evidence="2">Uncharacterized protein</fullName>
    </submittedName>
</protein>
<comment type="caution">
    <text evidence="2">The sequence shown here is derived from an EMBL/GenBank/DDBJ whole genome shotgun (WGS) entry which is preliminary data.</text>
</comment>
<sequence length="75" mass="8320">MVKVGWLLMAIGFVMQVLVPLGVFGRPMGLIVGVPSQLALVFLGTWILVAGLLIVYFTWLQPYAKSLDRRMGLEE</sequence>
<keyword evidence="1" id="KW-1133">Transmembrane helix</keyword>
<keyword evidence="1" id="KW-0812">Transmembrane</keyword>
<dbReference type="EMBL" id="AZHX01001347">
    <property type="protein sequence ID" value="ETX03929.1"/>
    <property type="molecule type" value="Genomic_DNA"/>
</dbReference>
<feature type="transmembrane region" description="Helical" evidence="1">
    <location>
        <begin position="6"/>
        <end position="26"/>
    </location>
</feature>